<dbReference type="Proteomes" id="UP001194468">
    <property type="component" value="Unassembled WGS sequence"/>
</dbReference>
<sequence length="134" mass="14937">MYLSCVGTATWYSLLQVTTLALDVYICGKCTSSCLMNINWRDAEHKVKSAMIVKEWQDSKSTVEMESKEDVLHANQTTSNTFALISLRFPGWVWVLGRIISCSAVTLSWPFDSSKIALNGRLSRTVMCIGVHPG</sequence>
<accession>A0AAD4GMH3</accession>
<reference evidence="2" key="2">
    <citation type="journal article" date="2020" name="Nat. Commun.">
        <title>Large-scale genome sequencing of mycorrhizal fungi provides insights into the early evolution of symbiotic traits.</title>
        <authorList>
            <person name="Miyauchi S."/>
            <person name="Kiss E."/>
            <person name="Kuo A."/>
            <person name="Drula E."/>
            <person name="Kohler A."/>
            <person name="Sanchez-Garcia M."/>
            <person name="Morin E."/>
            <person name="Andreopoulos B."/>
            <person name="Barry K.W."/>
            <person name="Bonito G."/>
            <person name="Buee M."/>
            <person name="Carver A."/>
            <person name="Chen C."/>
            <person name="Cichocki N."/>
            <person name="Clum A."/>
            <person name="Culley D."/>
            <person name="Crous P.W."/>
            <person name="Fauchery L."/>
            <person name="Girlanda M."/>
            <person name="Hayes R.D."/>
            <person name="Keri Z."/>
            <person name="LaButti K."/>
            <person name="Lipzen A."/>
            <person name="Lombard V."/>
            <person name="Magnuson J."/>
            <person name="Maillard F."/>
            <person name="Murat C."/>
            <person name="Nolan M."/>
            <person name="Ohm R.A."/>
            <person name="Pangilinan J."/>
            <person name="Pereira M.F."/>
            <person name="Perotto S."/>
            <person name="Peter M."/>
            <person name="Pfister S."/>
            <person name="Riley R."/>
            <person name="Sitrit Y."/>
            <person name="Stielow J.B."/>
            <person name="Szollosi G."/>
            <person name="Zifcakova L."/>
            <person name="Stursova M."/>
            <person name="Spatafora J.W."/>
            <person name="Tedersoo L."/>
            <person name="Vaario L.M."/>
            <person name="Yamada A."/>
            <person name="Yan M."/>
            <person name="Wang P."/>
            <person name="Xu J."/>
            <person name="Bruns T."/>
            <person name="Baldrian P."/>
            <person name="Vilgalys R."/>
            <person name="Dunand C."/>
            <person name="Henrissat B."/>
            <person name="Grigoriev I.V."/>
            <person name="Hibbett D."/>
            <person name="Nagy L.G."/>
            <person name="Martin F.M."/>
        </authorList>
    </citation>
    <scope>NUCLEOTIDE SEQUENCE</scope>
    <source>
        <strain evidence="2">BED1</strain>
    </source>
</reference>
<evidence type="ECO:0000313" key="2">
    <source>
        <dbReference type="EMBL" id="KAF8452828.1"/>
    </source>
</evidence>
<feature type="chain" id="PRO_5042202841" evidence="1">
    <location>
        <begin position="22"/>
        <end position="134"/>
    </location>
</feature>
<reference evidence="2" key="1">
    <citation type="submission" date="2019-10" db="EMBL/GenBank/DDBJ databases">
        <authorList>
            <consortium name="DOE Joint Genome Institute"/>
            <person name="Kuo A."/>
            <person name="Miyauchi S."/>
            <person name="Kiss E."/>
            <person name="Drula E."/>
            <person name="Kohler A."/>
            <person name="Sanchez-Garcia M."/>
            <person name="Andreopoulos B."/>
            <person name="Barry K.W."/>
            <person name="Bonito G."/>
            <person name="Buee M."/>
            <person name="Carver A."/>
            <person name="Chen C."/>
            <person name="Cichocki N."/>
            <person name="Clum A."/>
            <person name="Culley D."/>
            <person name="Crous P.W."/>
            <person name="Fauchery L."/>
            <person name="Girlanda M."/>
            <person name="Hayes R."/>
            <person name="Keri Z."/>
            <person name="LaButti K."/>
            <person name="Lipzen A."/>
            <person name="Lombard V."/>
            <person name="Magnuson J."/>
            <person name="Maillard F."/>
            <person name="Morin E."/>
            <person name="Murat C."/>
            <person name="Nolan M."/>
            <person name="Ohm R."/>
            <person name="Pangilinan J."/>
            <person name="Pereira M."/>
            <person name="Perotto S."/>
            <person name="Peter M."/>
            <person name="Riley R."/>
            <person name="Sitrit Y."/>
            <person name="Stielow B."/>
            <person name="Szollosi G."/>
            <person name="Zifcakova L."/>
            <person name="Stursova M."/>
            <person name="Spatafora J.W."/>
            <person name="Tedersoo L."/>
            <person name="Vaario L.-M."/>
            <person name="Yamada A."/>
            <person name="Yan M."/>
            <person name="Wang P."/>
            <person name="Xu J."/>
            <person name="Bruns T."/>
            <person name="Baldrian P."/>
            <person name="Vilgalys R."/>
            <person name="Henrissat B."/>
            <person name="Grigoriev I.V."/>
            <person name="Hibbett D."/>
            <person name="Nagy L.G."/>
            <person name="Martin F.M."/>
        </authorList>
    </citation>
    <scope>NUCLEOTIDE SEQUENCE</scope>
    <source>
        <strain evidence="2">BED1</strain>
    </source>
</reference>
<proteinExistence type="predicted"/>
<organism evidence="2 3">
    <name type="scientific">Boletus edulis BED1</name>
    <dbReference type="NCBI Taxonomy" id="1328754"/>
    <lineage>
        <taxon>Eukaryota</taxon>
        <taxon>Fungi</taxon>
        <taxon>Dikarya</taxon>
        <taxon>Basidiomycota</taxon>
        <taxon>Agaricomycotina</taxon>
        <taxon>Agaricomycetes</taxon>
        <taxon>Agaricomycetidae</taxon>
        <taxon>Boletales</taxon>
        <taxon>Boletineae</taxon>
        <taxon>Boletaceae</taxon>
        <taxon>Boletoideae</taxon>
        <taxon>Boletus</taxon>
    </lineage>
</organism>
<dbReference type="AlphaFoldDB" id="A0AAD4GMH3"/>
<feature type="signal peptide" evidence="1">
    <location>
        <begin position="1"/>
        <end position="21"/>
    </location>
</feature>
<keyword evidence="1" id="KW-0732">Signal</keyword>
<keyword evidence="3" id="KW-1185">Reference proteome</keyword>
<comment type="caution">
    <text evidence="2">The sequence shown here is derived from an EMBL/GenBank/DDBJ whole genome shotgun (WGS) entry which is preliminary data.</text>
</comment>
<protein>
    <submittedName>
        <fullName evidence="2">Uncharacterized protein</fullName>
    </submittedName>
</protein>
<evidence type="ECO:0000313" key="3">
    <source>
        <dbReference type="Proteomes" id="UP001194468"/>
    </source>
</evidence>
<dbReference type="EMBL" id="WHUW01000001">
    <property type="protein sequence ID" value="KAF8452828.1"/>
    <property type="molecule type" value="Genomic_DNA"/>
</dbReference>
<gene>
    <name evidence="2" type="ORF">L210DRAFT_2058427</name>
</gene>
<name>A0AAD4GMH3_BOLED</name>
<evidence type="ECO:0000256" key="1">
    <source>
        <dbReference type="SAM" id="SignalP"/>
    </source>
</evidence>